<dbReference type="EnsemblMetazoa" id="Aqu2.1.16890_001">
    <property type="protein sequence ID" value="Aqu2.1.16890_001"/>
    <property type="gene ID" value="Aqu2.1.16890"/>
</dbReference>
<evidence type="ECO:0000313" key="2">
    <source>
        <dbReference type="EnsemblMetazoa" id="Aqu2.1.16890_001"/>
    </source>
</evidence>
<evidence type="ECO:0000256" key="1">
    <source>
        <dbReference type="SAM" id="MobiDB-lite"/>
    </source>
</evidence>
<reference evidence="2" key="1">
    <citation type="submission" date="2017-05" db="UniProtKB">
        <authorList>
            <consortium name="EnsemblMetazoa"/>
        </authorList>
    </citation>
    <scope>IDENTIFICATION</scope>
</reference>
<dbReference type="EnsemblMetazoa" id="Aqu2.1.40207_001">
    <property type="protein sequence ID" value="Aqu2.1.40207_001"/>
    <property type="gene ID" value="Aqu2.1.40207"/>
</dbReference>
<feature type="region of interest" description="Disordered" evidence="1">
    <location>
        <begin position="1"/>
        <end position="96"/>
    </location>
</feature>
<proteinExistence type="predicted"/>
<organism evidence="2">
    <name type="scientific">Amphimedon queenslandica</name>
    <name type="common">Sponge</name>
    <dbReference type="NCBI Taxonomy" id="400682"/>
    <lineage>
        <taxon>Eukaryota</taxon>
        <taxon>Metazoa</taxon>
        <taxon>Porifera</taxon>
        <taxon>Demospongiae</taxon>
        <taxon>Heteroscleromorpha</taxon>
        <taxon>Haplosclerida</taxon>
        <taxon>Niphatidae</taxon>
        <taxon>Amphimedon</taxon>
    </lineage>
</organism>
<name>A0A1X7TQ15_AMPQE</name>
<accession>A0A1X7TQ15</accession>
<dbReference type="AlphaFoldDB" id="A0A1X7TQ15"/>
<sequence length="96" mass="10374">MPSSPSSQDQNPDEDREPDVAQEPSGYALPMGMGSQYGDGPHGVSTPLEGSVGKRTWRHPGIRIPPRARTTQSSLRPGGSAGNRHEPQDGYRQTKH</sequence>
<protein>
    <submittedName>
        <fullName evidence="2">Uncharacterized protein</fullName>
    </submittedName>
</protein>